<comment type="caution">
    <text evidence="2">The sequence shown here is derived from an EMBL/GenBank/DDBJ whole genome shotgun (WGS) entry which is preliminary data.</text>
</comment>
<sequence>MGGWTPLARKKPKTARTLAIELARLALDRHCTDIVVLDLRGLSPVTDFFLIATGTSGRQMTSLAMEMADSAAQWNHPAFSIGGLPQATWVLIDFIDVVVHLFDSEH</sequence>
<dbReference type="PANTHER" id="PTHR21043:SF0">
    <property type="entry name" value="MITOCHONDRIAL ASSEMBLY OF RIBOSOMAL LARGE SUBUNIT PROTEIN 1"/>
    <property type="match status" value="1"/>
</dbReference>
<feature type="non-terminal residue" evidence="2">
    <location>
        <position position="106"/>
    </location>
</feature>
<comment type="similarity">
    <text evidence="1">Belongs to the Iojap/RsfS family.</text>
</comment>
<dbReference type="SUPFAM" id="SSF81301">
    <property type="entry name" value="Nucleotidyltransferase"/>
    <property type="match status" value="1"/>
</dbReference>
<dbReference type="InterPro" id="IPR004394">
    <property type="entry name" value="Iojap/RsfS/C7orf30"/>
</dbReference>
<dbReference type="Pfam" id="PF02410">
    <property type="entry name" value="RsfS"/>
    <property type="match status" value="1"/>
</dbReference>
<organism evidence="2">
    <name type="scientific">marine sediment metagenome</name>
    <dbReference type="NCBI Taxonomy" id="412755"/>
    <lineage>
        <taxon>unclassified sequences</taxon>
        <taxon>metagenomes</taxon>
        <taxon>ecological metagenomes</taxon>
    </lineage>
</organism>
<evidence type="ECO:0000256" key="1">
    <source>
        <dbReference type="ARBA" id="ARBA00010574"/>
    </source>
</evidence>
<dbReference type="PANTHER" id="PTHR21043">
    <property type="entry name" value="IOJAP SUPERFAMILY ORTHOLOG"/>
    <property type="match status" value="1"/>
</dbReference>
<protein>
    <recommendedName>
        <fullName evidence="3">Ribosome silencing factor</fullName>
    </recommendedName>
</protein>
<dbReference type="GO" id="GO:0090071">
    <property type="term" value="P:negative regulation of ribosome biogenesis"/>
    <property type="evidence" value="ECO:0007669"/>
    <property type="project" value="TreeGrafter"/>
</dbReference>
<name>X1EZE3_9ZZZZ</name>
<dbReference type="AlphaFoldDB" id="X1EZE3"/>
<accession>X1EZE3</accession>
<evidence type="ECO:0000313" key="2">
    <source>
        <dbReference type="EMBL" id="GAH37952.1"/>
    </source>
</evidence>
<gene>
    <name evidence="2" type="ORF">S03H2_18336</name>
</gene>
<dbReference type="GO" id="GO:0017148">
    <property type="term" value="P:negative regulation of translation"/>
    <property type="evidence" value="ECO:0007669"/>
    <property type="project" value="TreeGrafter"/>
</dbReference>
<evidence type="ECO:0008006" key="3">
    <source>
        <dbReference type="Google" id="ProtNLM"/>
    </source>
</evidence>
<dbReference type="EMBL" id="BARU01009507">
    <property type="protein sequence ID" value="GAH37952.1"/>
    <property type="molecule type" value="Genomic_DNA"/>
</dbReference>
<dbReference type="GO" id="GO:0043023">
    <property type="term" value="F:ribosomal large subunit binding"/>
    <property type="evidence" value="ECO:0007669"/>
    <property type="project" value="TreeGrafter"/>
</dbReference>
<dbReference type="NCBIfam" id="TIGR00090">
    <property type="entry name" value="rsfS_iojap_ybeB"/>
    <property type="match status" value="1"/>
</dbReference>
<dbReference type="InterPro" id="IPR043519">
    <property type="entry name" value="NT_sf"/>
</dbReference>
<reference evidence="2" key="1">
    <citation type="journal article" date="2014" name="Front. Microbiol.">
        <title>High frequency of phylogenetically diverse reductive dehalogenase-homologous genes in deep subseafloor sedimentary metagenomes.</title>
        <authorList>
            <person name="Kawai M."/>
            <person name="Futagami T."/>
            <person name="Toyoda A."/>
            <person name="Takaki Y."/>
            <person name="Nishi S."/>
            <person name="Hori S."/>
            <person name="Arai W."/>
            <person name="Tsubouchi T."/>
            <person name="Morono Y."/>
            <person name="Uchiyama I."/>
            <person name="Ito T."/>
            <person name="Fujiyama A."/>
            <person name="Inagaki F."/>
            <person name="Takami H."/>
        </authorList>
    </citation>
    <scope>NUCLEOTIDE SEQUENCE</scope>
    <source>
        <strain evidence="2">Expedition CK06-06</strain>
    </source>
</reference>
<proteinExistence type="inferred from homology"/>
<dbReference type="Gene3D" id="3.30.460.10">
    <property type="entry name" value="Beta Polymerase, domain 2"/>
    <property type="match status" value="1"/>
</dbReference>